<dbReference type="PANTHER" id="PTHR28524">
    <property type="entry name" value="SUCCINATE DEHYDROGENASE ASSEMBLY FACTOR 4, MITOCHONDRIAL"/>
    <property type="match status" value="1"/>
</dbReference>
<dbReference type="PANTHER" id="PTHR28524:SF3">
    <property type="entry name" value="SUCCINATE DEHYDROGENASE ASSEMBLY FACTOR 4, MITOCHONDRIAL"/>
    <property type="match status" value="1"/>
</dbReference>
<proteinExistence type="inferred from homology"/>
<sequence length="106" mass="11896">MVKSGLSRLFSSLSEQSIVKLSSASFISESVTRFVCASAQQYQFKHGKKADDEDREAVKGNLEPKIKEEEAECGDEEDHVNKETGEVGGLKGREPTLYRDWERNGR</sequence>
<evidence type="ECO:0000256" key="3">
    <source>
        <dbReference type="SAM" id="MobiDB-lite"/>
    </source>
</evidence>
<dbReference type="GO" id="GO:0034553">
    <property type="term" value="P:mitochondrial respiratory chain complex II assembly"/>
    <property type="evidence" value="ECO:0007669"/>
    <property type="project" value="TreeGrafter"/>
</dbReference>
<accession>A0A6A3A687</accession>
<dbReference type="InterPro" id="IPR012875">
    <property type="entry name" value="SDHF4"/>
</dbReference>
<gene>
    <name evidence="4" type="ORF">F3Y22_tig00110569pilonHSYRG00039</name>
</gene>
<evidence type="ECO:0000313" key="4">
    <source>
        <dbReference type="EMBL" id="KAE8699821.1"/>
    </source>
</evidence>
<evidence type="ECO:0000256" key="2">
    <source>
        <dbReference type="ARBA" id="ARBA00022170"/>
    </source>
</evidence>
<dbReference type="GO" id="GO:0005739">
    <property type="term" value="C:mitochondrion"/>
    <property type="evidence" value="ECO:0007669"/>
    <property type="project" value="TreeGrafter"/>
</dbReference>
<feature type="compositionally biased region" description="Acidic residues" evidence="3">
    <location>
        <begin position="69"/>
        <end position="78"/>
    </location>
</feature>
<feature type="region of interest" description="Disordered" evidence="3">
    <location>
        <begin position="68"/>
        <end position="106"/>
    </location>
</feature>
<dbReference type="Proteomes" id="UP000436088">
    <property type="component" value="Unassembled WGS sequence"/>
</dbReference>
<comment type="caution">
    <text evidence="4">The sequence shown here is derived from an EMBL/GenBank/DDBJ whole genome shotgun (WGS) entry which is preliminary data.</text>
</comment>
<dbReference type="EMBL" id="VEPZ02001033">
    <property type="protein sequence ID" value="KAE8699821.1"/>
    <property type="molecule type" value="Genomic_DNA"/>
</dbReference>
<dbReference type="OrthoDB" id="201362at2759"/>
<feature type="compositionally biased region" description="Basic and acidic residues" evidence="3">
    <location>
        <begin position="79"/>
        <end position="106"/>
    </location>
</feature>
<protein>
    <recommendedName>
        <fullName evidence="2">Succinate dehydrogenase assembly factor 4, mitochondrial</fullName>
    </recommendedName>
</protein>
<reference evidence="4" key="1">
    <citation type="submission" date="2019-09" db="EMBL/GenBank/DDBJ databases">
        <title>Draft genome information of white flower Hibiscus syriacus.</title>
        <authorList>
            <person name="Kim Y.-M."/>
        </authorList>
    </citation>
    <scope>NUCLEOTIDE SEQUENCE [LARGE SCALE GENOMIC DNA]</scope>
    <source>
        <strain evidence="4">YM2019G1</strain>
    </source>
</reference>
<name>A0A6A3A687_HIBSY</name>
<dbReference type="Pfam" id="PF07896">
    <property type="entry name" value="DUF1674"/>
    <property type="match status" value="1"/>
</dbReference>
<evidence type="ECO:0000256" key="1">
    <source>
        <dbReference type="ARBA" id="ARBA00005701"/>
    </source>
</evidence>
<organism evidence="4 5">
    <name type="scientific">Hibiscus syriacus</name>
    <name type="common">Rose of Sharon</name>
    <dbReference type="NCBI Taxonomy" id="106335"/>
    <lineage>
        <taxon>Eukaryota</taxon>
        <taxon>Viridiplantae</taxon>
        <taxon>Streptophyta</taxon>
        <taxon>Embryophyta</taxon>
        <taxon>Tracheophyta</taxon>
        <taxon>Spermatophyta</taxon>
        <taxon>Magnoliopsida</taxon>
        <taxon>eudicotyledons</taxon>
        <taxon>Gunneridae</taxon>
        <taxon>Pentapetalae</taxon>
        <taxon>rosids</taxon>
        <taxon>malvids</taxon>
        <taxon>Malvales</taxon>
        <taxon>Malvaceae</taxon>
        <taxon>Malvoideae</taxon>
        <taxon>Hibiscus</taxon>
    </lineage>
</organism>
<comment type="similarity">
    <text evidence="1">Belongs to the SDHAF4 family.</text>
</comment>
<dbReference type="AlphaFoldDB" id="A0A6A3A687"/>
<evidence type="ECO:0000313" key="5">
    <source>
        <dbReference type="Proteomes" id="UP000436088"/>
    </source>
</evidence>
<keyword evidence="5" id="KW-1185">Reference proteome</keyword>